<evidence type="ECO:0000313" key="8">
    <source>
        <dbReference type="Proteomes" id="UP001176521"/>
    </source>
</evidence>
<dbReference type="PRINTS" id="PR00800">
    <property type="entry name" value="YHDCRBOXLASE"/>
</dbReference>
<evidence type="ECO:0000256" key="3">
    <source>
        <dbReference type="ARBA" id="ARBA00022793"/>
    </source>
</evidence>
<dbReference type="PANTHER" id="PTHR11999:SF70">
    <property type="entry name" value="MIP05841P"/>
    <property type="match status" value="1"/>
</dbReference>
<dbReference type="InterPro" id="IPR002129">
    <property type="entry name" value="PyrdxlP-dep_de-COase"/>
</dbReference>
<dbReference type="GO" id="GO:0006520">
    <property type="term" value="P:amino acid metabolic process"/>
    <property type="evidence" value="ECO:0007669"/>
    <property type="project" value="InterPro"/>
</dbReference>
<evidence type="ECO:0000256" key="4">
    <source>
        <dbReference type="ARBA" id="ARBA00022898"/>
    </source>
</evidence>
<dbReference type="InterPro" id="IPR015421">
    <property type="entry name" value="PyrdxlP-dep_Trfase_major"/>
</dbReference>
<evidence type="ECO:0000256" key="6">
    <source>
        <dbReference type="PIRSR" id="PIRSR602129-50"/>
    </source>
</evidence>
<dbReference type="Gene3D" id="1.20.1340.10">
    <property type="entry name" value="dopa decarboxylase, N-terminal domain"/>
    <property type="match status" value="2"/>
</dbReference>
<proteinExistence type="inferred from homology"/>
<protein>
    <recommendedName>
        <fullName evidence="9">Aromatic-L-amino-acid decarboxylase</fullName>
    </recommendedName>
</protein>
<dbReference type="Gene3D" id="3.40.640.10">
    <property type="entry name" value="Type I PLP-dependent aspartate aminotransferase-like (Major domain)"/>
    <property type="match status" value="2"/>
</dbReference>
<dbReference type="PROSITE" id="PS00392">
    <property type="entry name" value="DDC_GAD_HDC_YDC"/>
    <property type="match status" value="2"/>
</dbReference>
<organism evidence="7 8">
    <name type="scientific">Tilletia horrida</name>
    <dbReference type="NCBI Taxonomy" id="155126"/>
    <lineage>
        <taxon>Eukaryota</taxon>
        <taxon>Fungi</taxon>
        <taxon>Dikarya</taxon>
        <taxon>Basidiomycota</taxon>
        <taxon>Ustilaginomycotina</taxon>
        <taxon>Exobasidiomycetes</taxon>
        <taxon>Tilletiales</taxon>
        <taxon>Tilletiaceae</taxon>
        <taxon>Tilletia</taxon>
    </lineage>
</organism>
<dbReference type="GO" id="GO:0016831">
    <property type="term" value="F:carboxy-lyase activity"/>
    <property type="evidence" value="ECO:0007669"/>
    <property type="project" value="UniProtKB-KW"/>
</dbReference>
<dbReference type="GO" id="GO:0019752">
    <property type="term" value="P:carboxylic acid metabolic process"/>
    <property type="evidence" value="ECO:0007669"/>
    <property type="project" value="InterPro"/>
</dbReference>
<dbReference type="GO" id="GO:0005737">
    <property type="term" value="C:cytoplasm"/>
    <property type="evidence" value="ECO:0007669"/>
    <property type="project" value="TreeGrafter"/>
</dbReference>
<gene>
    <name evidence="7" type="ORF">OC842_002153</name>
</gene>
<dbReference type="Pfam" id="PF00282">
    <property type="entry name" value="Pyridoxal_deC"/>
    <property type="match status" value="4"/>
</dbReference>
<keyword evidence="3" id="KW-0210">Decarboxylase</keyword>
<feature type="modified residue" description="N6-(pyridoxal phosphate)lysine" evidence="6">
    <location>
        <position position="330"/>
    </location>
</feature>
<dbReference type="Proteomes" id="UP001176521">
    <property type="component" value="Unassembled WGS sequence"/>
</dbReference>
<comment type="caution">
    <text evidence="7">The sequence shown here is derived from an EMBL/GenBank/DDBJ whole genome shotgun (WGS) entry which is preliminary data.</text>
</comment>
<keyword evidence="5" id="KW-0456">Lyase</keyword>
<dbReference type="InterPro" id="IPR015424">
    <property type="entry name" value="PyrdxlP-dep_Trfase"/>
</dbReference>
<evidence type="ECO:0000256" key="5">
    <source>
        <dbReference type="ARBA" id="ARBA00023239"/>
    </source>
</evidence>
<reference evidence="7" key="1">
    <citation type="journal article" date="2023" name="PhytoFront">
        <title>Draft Genome Resources of Seven Strains of Tilletia horrida, Causal Agent of Kernel Smut of Rice.</title>
        <authorList>
            <person name="Khanal S."/>
            <person name="Antony Babu S."/>
            <person name="Zhou X.G."/>
        </authorList>
    </citation>
    <scope>NUCLEOTIDE SEQUENCE</scope>
    <source>
        <strain evidence="7">TX3</strain>
    </source>
</reference>
<evidence type="ECO:0000256" key="2">
    <source>
        <dbReference type="ARBA" id="ARBA00009533"/>
    </source>
</evidence>
<evidence type="ECO:0000313" key="7">
    <source>
        <dbReference type="EMBL" id="KAK0535927.1"/>
    </source>
</evidence>
<comment type="cofactor">
    <cofactor evidence="1 6">
        <name>pyridoxal 5'-phosphate</name>
        <dbReference type="ChEBI" id="CHEBI:597326"/>
    </cofactor>
</comment>
<dbReference type="InterPro" id="IPR021115">
    <property type="entry name" value="Pyridoxal-P_BS"/>
</dbReference>
<dbReference type="GO" id="GO:0030170">
    <property type="term" value="F:pyridoxal phosphate binding"/>
    <property type="evidence" value="ECO:0007669"/>
    <property type="project" value="InterPro"/>
</dbReference>
<dbReference type="PANTHER" id="PTHR11999">
    <property type="entry name" value="GROUP II PYRIDOXAL-5-PHOSPHATE DECARBOXYLASE"/>
    <property type="match status" value="1"/>
</dbReference>
<evidence type="ECO:0000256" key="1">
    <source>
        <dbReference type="ARBA" id="ARBA00001933"/>
    </source>
</evidence>
<keyword evidence="8" id="KW-1185">Reference proteome</keyword>
<sequence length="1052" mass="115364">MLDVKAFRKAGYAAIDAICTYYEKLDEYPVQSQAEPGFLRKCLPADAPEDGEKWTVIDNDFHQIIMPGMTHWQSGMFAAYFPGNATFEGCLADLYASAVSNPGFNWICSPAATELELITVDWWAKMIGLGSAFQSYGAGSHGGGVIHGSATEACLSVTIAARERILDELTQAWPMPNGHAPCDGSDPGHDLAVSEWRGGLTSRLVLYATTQTHSIALKAALVLGLSFRALEVKAEDAFGLRGETLRAALEEDKKAGRIPFILVLTIGTTSSGAVDNITEAVEVARDYPSLWLHVDAAYAGVALSLPELRPSSHVDSINARVDSFSTNMHKWGLVQLECSPLHVRDRAALTRALTVTPEFLRTKEGDAGEVQDLRNMQLAVGRRFRSLKLWFVLRSYGIKGFQAHLRHSMACADVFKNAMEEHGAPFEFVAPPRWSLVVFRLNPERKEGSSKELDALNQRFIDCLNTRTAELTLTHTVLPEVGLCVRYVVGSPQVRQDHAVKAFLCGTCTFLRDVSGQAAYSFASLSDMLDIEGFRRAGYAAVDAICDYYAKLDELPVQAQVEPGFLKKQLPESAPEEGEEWSVIDRDFHQIIMPGMTHWQSGMFAAYFPANATFEGSLADLYCSSVSNPGFNWACSPSVTELELITVDWWAKLLGLCSAFQSHSPDARGGGVIHGSASEVCITIAIAARERALSHLAEAYPPPTSSDAVKVDDAAANGLEHGIAADFAVAKWRGELTSRLVLYATTQTHSIASKAALVLGLCFRALEVKAEDAYALRAETLKAALEEDTKAGRVPFLLVLTVGTTSSGAVDNITEVVEVSRNYPNLWLHIDAAYAGVALALPELRQSSHLDAINAHADSFSTNAHKWGLVQFDCSPVHVKDRAALAGALTITPEYLRTRHGDAGNVMDLRNMQLSLGRRFRSLKLWFVLRSFGIKGLQQHLRNSMSCAKLFEKIMHEHGKPFEFVAPPRWALVVFRLNPEGVSGPSTELDDLNRRFMDNLNARSAELTLTQTILPDVGFCIRFVVGSPRVREDHVLRAFKIIKECSEQTLAK</sequence>
<accession>A0AAN6GF31</accession>
<dbReference type="AlphaFoldDB" id="A0AAN6GF31"/>
<keyword evidence="4 6" id="KW-0663">Pyridoxal phosphate</keyword>
<dbReference type="EMBL" id="JAPDMQ010000086">
    <property type="protein sequence ID" value="KAK0535927.1"/>
    <property type="molecule type" value="Genomic_DNA"/>
</dbReference>
<dbReference type="InterPro" id="IPR010977">
    <property type="entry name" value="Aromatic_deC"/>
</dbReference>
<evidence type="ECO:0008006" key="9">
    <source>
        <dbReference type="Google" id="ProtNLM"/>
    </source>
</evidence>
<comment type="similarity">
    <text evidence="2">Belongs to the group II decarboxylase family.</text>
</comment>
<dbReference type="InterPro" id="IPR015422">
    <property type="entry name" value="PyrdxlP-dep_Trfase_small"/>
</dbReference>
<dbReference type="SUPFAM" id="SSF53383">
    <property type="entry name" value="PLP-dependent transferases"/>
    <property type="match status" value="2"/>
</dbReference>
<dbReference type="Gene3D" id="3.90.1150.10">
    <property type="entry name" value="Aspartate Aminotransferase, domain 1"/>
    <property type="match status" value="2"/>
</dbReference>
<name>A0AAN6GF31_9BASI</name>